<dbReference type="OrthoDB" id="9799173at2"/>
<dbReference type="InterPro" id="IPR025272">
    <property type="entry name" value="SocA_Panacea"/>
</dbReference>
<keyword evidence="2" id="KW-1185">Reference proteome</keyword>
<organism evidence="1 2">
    <name type="scientific">Corynebacterium camporealensis</name>
    <dbReference type="NCBI Taxonomy" id="161896"/>
    <lineage>
        <taxon>Bacteria</taxon>
        <taxon>Bacillati</taxon>
        <taxon>Actinomycetota</taxon>
        <taxon>Actinomycetes</taxon>
        <taxon>Mycobacteriales</taxon>
        <taxon>Corynebacteriaceae</taxon>
        <taxon>Corynebacterium</taxon>
    </lineage>
</organism>
<reference evidence="1 2" key="1">
    <citation type="journal article" date="2015" name="Genome Announc.">
        <title>Complete Genome Sequence of Corynebacterium camporealensis DSM 44610, Isolated from the Milk of a Manchega Sheep with Subclinical Mastitis.</title>
        <authorList>
            <person name="Ruckert C."/>
            <person name="Albersmeier A."/>
            <person name="Winkler A."/>
            <person name="Tauch A."/>
        </authorList>
    </citation>
    <scope>NUCLEOTIDE SEQUENCE [LARGE SCALE GENOMIC DNA]</scope>
    <source>
        <strain evidence="1 2">DSM 44610</strain>
    </source>
</reference>
<dbReference type="Proteomes" id="UP000033566">
    <property type="component" value="Chromosome"/>
</dbReference>
<dbReference type="Pfam" id="PF13274">
    <property type="entry name" value="SocA_Panacea"/>
    <property type="match status" value="1"/>
</dbReference>
<dbReference type="RefSeq" id="WP_035105386.1">
    <property type="nucleotide sequence ID" value="NZ_CP011311.1"/>
</dbReference>
<dbReference type="EMBL" id="CP011311">
    <property type="protein sequence ID" value="AKE39626.1"/>
    <property type="molecule type" value="Genomic_DNA"/>
</dbReference>
<sequence length="189" mass="20572">MGTSVAVAQAICDRLGLVDAGRLQKLTYYCQAWSLGWFGRPLFAQDFRAGQDGPVEPGLFEECLAGRSGWFSPRAFGAVDDSLDARDVAVVDAVVDFYGGMTHRELMGWVCADQPWISARAGVGCEVGLGGVVSQRAMKRFYGLAEARHMDGPRRPFVQVREVSGGELQARLDATTERWGGVLEGLARR</sequence>
<evidence type="ECO:0000313" key="1">
    <source>
        <dbReference type="EMBL" id="AKE39626.1"/>
    </source>
</evidence>
<evidence type="ECO:0000313" key="2">
    <source>
        <dbReference type="Proteomes" id="UP000033566"/>
    </source>
</evidence>
<dbReference type="AlphaFoldDB" id="A0A0F6TBQ6"/>
<accession>A0A0F6TBQ6</accession>
<dbReference type="HOGENOM" id="CLU_110683_0_1_11"/>
<dbReference type="PATRIC" id="fig|161896.4.peg.1638"/>
<proteinExistence type="predicted"/>
<gene>
    <name evidence="1" type="ORF">UL81_08370</name>
</gene>
<protein>
    <submittedName>
        <fullName evidence="1">Putative phage-associated protein</fullName>
    </submittedName>
</protein>
<name>A0A0F6TBQ6_9CORY</name>
<dbReference type="STRING" id="161896.UL81_08370"/>
<dbReference type="KEGG" id="ccj:UL81_08370"/>